<dbReference type="InterPro" id="IPR001054">
    <property type="entry name" value="A/G_cyclase"/>
</dbReference>
<dbReference type="Gene3D" id="6.10.250.780">
    <property type="match status" value="1"/>
</dbReference>
<dbReference type="EC" id="4.6.1.2" evidence="2"/>
<dbReference type="GO" id="GO:0019934">
    <property type="term" value="P:cGMP-mediated signaling"/>
    <property type="evidence" value="ECO:0007669"/>
    <property type="project" value="TreeGrafter"/>
</dbReference>
<dbReference type="Gene3D" id="3.30.450.260">
    <property type="entry name" value="Haem NO binding associated domain"/>
    <property type="match status" value="1"/>
</dbReference>
<dbReference type="OrthoDB" id="6127067at2759"/>
<dbReference type="SUPFAM" id="SSF55073">
    <property type="entry name" value="Nucleotide cyclase"/>
    <property type="match status" value="1"/>
</dbReference>
<comment type="catalytic activity">
    <reaction evidence="1">
        <text>GTP = 3',5'-cyclic GMP + diphosphate</text>
        <dbReference type="Rhea" id="RHEA:13665"/>
        <dbReference type="ChEBI" id="CHEBI:33019"/>
        <dbReference type="ChEBI" id="CHEBI:37565"/>
        <dbReference type="ChEBI" id="CHEBI:57746"/>
        <dbReference type="EC" id="4.6.1.2"/>
    </reaction>
</comment>
<dbReference type="GO" id="GO:0000166">
    <property type="term" value="F:nucleotide binding"/>
    <property type="evidence" value="ECO:0007669"/>
    <property type="project" value="UniProtKB-KW"/>
</dbReference>
<evidence type="ECO:0000259" key="7">
    <source>
        <dbReference type="PROSITE" id="PS50125"/>
    </source>
</evidence>
<feature type="domain" description="Guanylate cyclase" evidence="7">
    <location>
        <begin position="266"/>
        <end position="341"/>
    </location>
</feature>
<dbReference type="EMBL" id="KN559446">
    <property type="protein sequence ID" value="KHJ86773.1"/>
    <property type="molecule type" value="Genomic_DNA"/>
</dbReference>
<evidence type="ECO:0000256" key="6">
    <source>
        <dbReference type="SAM" id="Coils"/>
    </source>
</evidence>
<evidence type="ECO:0000256" key="5">
    <source>
        <dbReference type="ARBA" id="ARBA00023293"/>
    </source>
</evidence>
<evidence type="ECO:0000256" key="3">
    <source>
        <dbReference type="ARBA" id="ARBA00022741"/>
    </source>
</evidence>
<dbReference type="Proteomes" id="UP000053660">
    <property type="component" value="Unassembled WGS sequence"/>
</dbReference>
<dbReference type="GO" id="GO:0008074">
    <property type="term" value="C:guanylate cyclase complex, soluble"/>
    <property type="evidence" value="ECO:0007669"/>
    <property type="project" value="TreeGrafter"/>
</dbReference>
<dbReference type="Pfam" id="PF07701">
    <property type="entry name" value="HNOBA"/>
    <property type="match status" value="1"/>
</dbReference>
<accession>A0A0B1SN71</accession>
<sequence>MATGERTEEHVIFLIKTLDQNRDAGSEIINVDPISENLDQSLKMNASEFCIALPYHVIIDEHCRLVQTGRELANHIPKELLAVGTPIMRIFEVNRPQIPFDFDNICNFINAVFVLQVRTSPTDMRNQREQEESGAGTAATAAFHHGHHLKLKGQMMLLSDSKSLIYICSPYVTSIPELMQFGMRLTAMPLHDATRDLILLNQQRLTDVEVNLQLEANNEQLEAMAKDLEAEKHKTDLILRDMLPLSVANQLMNGEHIEACEYDQATVMFTDVPNFQSILPHSQPKDIVQMLNELFHRFDRLVVMHKAWVYKVETVGDSYMTVGGIPDQIAEHAEMICHVAIGRVFAAYGCTPPTPPFNFAEQNLH</sequence>
<feature type="coiled-coil region" evidence="6">
    <location>
        <begin position="211"/>
        <end position="238"/>
    </location>
</feature>
<keyword evidence="3" id="KW-0547">Nucleotide-binding</keyword>
<dbReference type="PANTHER" id="PTHR45655:SF13">
    <property type="entry name" value="SOLUBLE GUANYLATE CYCLASE GCY-32-RELATED"/>
    <property type="match status" value="1"/>
</dbReference>
<evidence type="ECO:0000256" key="2">
    <source>
        <dbReference type="ARBA" id="ARBA00012202"/>
    </source>
</evidence>
<reference evidence="8 9" key="1">
    <citation type="submission" date="2014-03" db="EMBL/GenBank/DDBJ databases">
        <title>Draft genome of the hookworm Oesophagostomum dentatum.</title>
        <authorList>
            <person name="Mitreva M."/>
        </authorList>
    </citation>
    <scope>NUCLEOTIDE SEQUENCE [LARGE SCALE GENOMIC DNA]</scope>
    <source>
        <strain evidence="8 9">OD-Hann</strain>
    </source>
</reference>
<dbReference type="Pfam" id="PF00211">
    <property type="entry name" value="Guanylate_cyc"/>
    <property type="match status" value="1"/>
</dbReference>
<dbReference type="InterPro" id="IPR042463">
    <property type="entry name" value="HNOB_dom_associated_sf"/>
</dbReference>
<keyword evidence="9" id="KW-1185">Reference proteome</keyword>
<dbReference type="GO" id="GO:0004383">
    <property type="term" value="F:guanylate cyclase activity"/>
    <property type="evidence" value="ECO:0007669"/>
    <property type="project" value="UniProtKB-EC"/>
</dbReference>
<dbReference type="SMART" id="SM00044">
    <property type="entry name" value="CYCc"/>
    <property type="match status" value="1"/>
</dbReference>
<dbReference type="CDD" id="cd07302">
    <property type="entry name" value="CHD"/>
    <property type="match status" value="1"/>
</dbReference>
<dbReference type="InterPro" id="IPR011645">
    <property type="entry name" value="HNOB_dom_associated"/>
</dbReference>
<dbReference type="Gene3D" id="3.30.70.1230">
    <property type="entry name" value="Nucleotide cyclase"/>
    <property type="match status" value="1"/>
</dbReference>
<keyword evidence="5" id="KW-0141">cGMP biosynthesis</keyword>
<keyword evidence="6" id="KW-0175">Coiled coil</keyword>
<dbReference type="PANTHER" id="PTHR45655">
    <property type="entry name" value="GUANYLATE CYCLASE SOLUBLE SUBUNIT BETA-2"/>
    <property type="match status" value="1"/>
</dbReference>
<gene>
    <name evidence="8" type="ORF">OESDEN_13467</name>
</gene>
<keyword evidence="4" id="KW-0456">Lyase</keyword>
<dbReference type="GO" id="GO:0070482">
    <property type="term" value="P:response to oxygen levels"/>
    <property type="evidence" value="ECO:0007669"/>
    <property type="project" value="TreeGrafter"/>
</dbReference>
<protein>
    <recommendedName>
        <fullName evidence="2">guanylate cyclase</fullName>
        <ecNumber evidence="2">4.6.1.2</ecNumber>
    </recommendedName>
</protein>
<dbReference type="FunFam" id="3.30.450.260:FF:000003">
    <property type="entry name" value="Soluble guanylate cyclase gcy-32"/>
    <property type="match status" value="1"/>
</dbReference>
<evidence type="ECO:0000256" key="1">
    <source>
        <dbReference type="ARBA" id="ARBA00001436"/>
    </source>
</evidence>
<proteinExistence type="predicted"/>
<dbReference type="InterPro" id="IPR029787">
    <property type="entry name" value="Nucleotide_cyclase"/>
</dbReference>
<evidence type="ECO:0000313" key="9">
    <source>
        <dbReference type="Proteomes" id="UP000053660"/>
    </source>
</evidence>
<evidence type="ECO:0000256" key="4">
    <source>
        <dbReference type="ARBA" id="ARBA00023239"/>
    </source>
</evidence>
<dbReference type="AlphaFoldDB" id="A0A0B1SN71"/>
<name>A0A0B1SN71_OESDE</name>
<organism evidence="8 9">
    <name type="scientific">Oesophagostomum dentatum</name>
    <name type="common">Nodular worm</name>
    <dbReference type="NCBI Taxonomy" id="61180"/>
    <lineage>
        <taxon>Eukaryota</taxon>
        <taxon>Metazoa</taxon>
        <taxon>Ecdysozoa</taxon>
        <taxon>Nematoda</taxon>
        <taxon>Chromadorea</taxon>
        <taxon>Rhabditida</taxon>
        <taxon>Rhabditina</taxon>
        <taxon>Rhabditomorpha</taxon>
        <taxon>Strongyloidea</taxon>
        <taxon>Strongylidae</taxon>
        <taxon>Oesophagostomum</taxon>
    </lineage>
</organism>
<evidence type="ECO:0000313" key="8">
    <source>
        <dbReference type="EMBL" id="KHJ86773.1"/>
    </source>
</evidence>
<dbReference type="PROSITE" id="PS50125">
    <property type="entry name" value="GUANYLATE_CYCLASE_2"/>
    <property type="match status" value="1"/>
</dbReference>